<reference evidence="2 3" key="1">
    <citation type="submission" date="2019-07" db="EMBL/GenBank/DDBJ databases">
        <title>Allobacillus sp. nov. SKP isolated from shrimp paste of Euphausiacea.</title>
        <authorList>
            <person name="Kanchanasin P."/>
            <person name="Tanasupawat S."/>
            <person name="Shi W."/>
            <person name="Wu L."/>
            <person name="Ma J."/>
        </authorList>
    </citation>
    <scope>NUCLEOTIDE SEQUENCE [LARGE SCALE GENOMIC DNA]</scope>
    <source>
        <strain evidence="2 3">SKP4-8</strain>
    </source>
</reference>
<name>A0A556P8T3_9BACI</name>
<keyword evidence="3" id="KW-1185">Reference proteome</keyword>
<dbReference type="EMBL" id="VMHE01000029">
    <property type="protein sequence ID" value="TSJ60790.1"/>
    <property type="molecule type" value="Genomic_DNA"/>
</dbReference>
<dbReference type="Pfam" id="PF08281">
    <property type="entry name" value="Sigma70_r4_2"/>
    <property type="match status" value="1"/>
</dbReference>
<protein>
    <submittedName>
        <fullName evidence="2">Sigma-70 family RNA polymerase sigma factor</fullName>
    </submittedName>
</protein>
<dbReference type="InterPro" id="IPR014284">
    <property type="entry name" value="RNA_pol_sigma-70_dom"/>
</dbReference>
<dbReference type="GO" id="GO:0016987">
    <property type="term" value="F:sigma factor activity"/>
    <property type="evidence" value="ECO:0007669"/>
    <property type="project" value="InterPro"/>
</dbReference>
<dbReference type="InterPro" id="IPR013249">
    <property type="entry name" value="RNA_pol_sigma70_r4_t2"/>
</dbReference>
<evidence type="ECO:0000313" key="3">
    <source>
        <dbReference type="Proteomes" id="UP000316425"/>
    </source>
</evidence>
<gene>
    <name evidence="2" type="ORF">FPQ13_11550</name>
</gene>
<organism evidence="2 3">
    <name type="scientific">Allobacillus salarius</name>
    <dbReference type="NCBI Taxonomy" id="1955272"/>
    <lineage>
        <taxon>Bacteria</taxon>
        <taxon>Bacillati</taxon>
        <taxon>Bacillota</taxon>
        <taxon>Bacilli</taxon>
        <taxon>Bacillales</taxon>
        <taxon>Bacillaceae</taxon>
        <taxon>Allobacillus</taxon>
    </lineage>
</organism>
<comment type="caution">
    <text evidence="2">The sequence shown here is derived from an EMBL/GenBank/DDBJ whole genome shotgun (WGS) entry which is preliminary data.</text>
</comment>
<dbReference type="OrthoDB" id="2450987at2"/>
<dbReference type="SUPFAM" id="SSF88659">
    <property type="entry name" value="Sigma3 and sigma4 domains of RNA polymerase sigma factors"/>
    <property type="match status" value="1"/>
</dbReference>
<dbReference type="Proteomes" id="UP000316425">
    <property type="component" value="Unassembled WGS sequence"/>
</dbReference>
<proteinExistence type="predicted"/>
<sequence>MIGLASLFFCIKDLCNVVYFSVAKLCIFILHYTYHKELLKRIIEERDSEADEELNELFKEFYLKYRIFKYIDVLANNYSIQFDKSRKKHYRKNLLKLDQPISTEEESGTFIDFIQSNDMSTFNKVIEGSHSVAELIENEHLSLAFERLSEKQKKILNLSIINQWSNKEIADYFGNSPQNVSKLKRNAINFLRKELANQYVRRAEI</sequence>
<evidence type="ECO:0000259" key="1">
    <source>
        <dbReference type="Pfam" id="PF08281"/>
    </source>
</evidence>
<accession>A0A556P8T3</accession>
<dbReference type="InterPro" id="IPR013324">
    <property type="entry name" value="RNA_pol_sigma_r3/r4-like"/>
</dbReference>
<feature type="domain" description="RNA polymerase sigma factor 70 region 4 type 2" evidence="1">
    <location>
        <begin position="143"/>
        <end position="187"/>
    </location>
</feature>
<dbReference type="GO" id="GO:0003677">
    <property type="term" value="F:DNA binding"/>
    <property type="evidence" value="ECO:0007669"/>
    <property type="project" value="InterPro"/>
</dbReference>
<dbReference type="GO" id="GO:0006352">
    <property type="term" value="P:DNA-templated transcription initiation"/>
    <property type="evidence" value="ECO:0007669"/>
    <property type="project" value="InterPro"/>
</dbReference>
<dbReference type="AlphaFoldDB" id="A0A556P8T3"/>
<evidence type="ECO:0000313" key="2">
    <source>
        <dbReference type="EMBL" id="TSJ60790.1"/>
    </source>
</evidence>
<dbReference type="NCBIfam" id="TIGR02937">
    <property type="entry name" value="sigma70-ECF"/>
    <property type="match status" value="1"/>
</dbReference>
<dbReference type="Gene3D" id="1.20.140.160">
    <property type="match status" value="1"/>
</dbReference>